<evidence type="ECO:0000259" key="8">
    <source>
        <dbReference type="Pfam" id="PF25145"/>
    </source>
</evidence>
<accession>A0A1J5T2M5</accession>
<keyword evidence="4 5" id="KW-0472">Membrane</keyword>
<dbReference type="InterPro" id="IPR029045">
    <property type="entry name" value="ClpP/crotonase-like_dom_sf"/>
</dbReference>
<dbReference type="EMBL" id="MLJW01000010">
    <property type="protein sequence ID" value="OIR15047.1"/>
    <property type="molecule type" value="Genomic_DNA"/>
</dbReference>
<dbReference type="Pfam" id="PF24961">
    <property type="entry name" value="NfeD_membrane"/>
    <property type="match status" value="1"/>
</dbReference>
<comment type="subcellular location">
    <subcellularLocation>
        <location evidence="1">Membrane</location>
        <topology evidence="1">Multi-pass membrane protein</topology>
    </subcellularLocation>
</comment>
<feature type="transmembrane region" description="Helical" evidence="5">
    <location>
        <begin position="307"/>
        <end position="326"/>
    </location>
</feature>
<dbReference type="PANTHER" id="PTHR33507">
    <property type="entry name" value="INNER MEMBRANE PROTEIN YBBJ"/>
    <property type="match status" value="1"/>
</dbReference>
<name>A0A1J5T2M5_9ZZZZ</name>
<dbReference type="InterPro" id="IPR056738">
    <property type="entry name" value="NfeD1b_N"/>
</dbReference>
<dbReference type="GO" id="GO:0016020">
    <property type="term" value="C:membrane"/>
    <property type="evidence" value="ECO:0007669"/>
    <property type="project" value="UniProtKB-SubCell"/>
</dbReference>
<organism evidence="9">
    <name type="scientific">mine drainage metagenome</name>
    <dbReference type="NCBI Taxonomy" id="410659"/>
    <lineage>
        <taxon>unclassified sequences</taxon>
        <taxon>metagenomes</taxon>
        <taxon>ecological metagenomes</taxon>
    </lineage>
</organism>
<keyword evidence="3 5" id="KW-1133">Transmembrane helix</keyword>
<feature type="transmembrane region" description="Helical" evidence="5">
    <location>
        <begin position="233"/>
        <end position="252"/>
    </location>
</feature>
<dbReference type="Pfam" id="PF01957">
    <property type="entry name" value="NfeD"/>
    <property type="match status" value="1"/>
</dbReference>
<feature type="domain" description="NfeD integral membrane" evidence="7">
    <location>
        <begin position="239"/>
        <end position="356"/>
    </location>
</feature>
<dbReference type="Gene3D" id="3.90.226.10">
    <property type="entry name" value="2-enoyl-CoA Hydratase, Chain A, domain 1"/>
    <property type="match status" value="1"/>
</dbReference>
<evidence type="ECO:0000256" key="5">
    <source>
        <dbReference type="SAM" id="Phobius"/>
    </source>
</evidence>
<feature type="domain" description="NfeD1b N-terminal" evidence="8">
    <location>
        <begin position="25"/>
        <end position="191"/>
    </location>
</feature>
<evidence type="ECO:0000259" key="7">
    <source>
        <dbReference type="Pfam" id="PF24961"/>
    </source>
</evidence>
<dbReference type="InterPro" id="IPR002810">
    <property type="entry name" value="NfeD-like_C"/>
</dbReference>
<protein>
    <submittedName>
        <fullName evidence="9">Uncharacterized protein</fullName>
    </submittedName>
</protein>
<evidence type="ECO:0000259" key="6">
    <source>
        <dbReference type="Pfam" id="PF01957"/>
    </source>
</evidence>
<dbReference type="InterPro" id="IPR052165">
    <property type="entry name" value="Membrane_assoc_protease"/>
</dbReference>
<feature type="transmembrane region" description="Helical" evidence="5">
    <location>
        <begin position="332"/>
        <end position="357"/>
    </location>
</feature>
<dbReference type="SUPFAM" id="SSF141322">
    <property type="entry name" value="NfeD domain-like"/>
    <property type="match status" value="1"/>
</dbReference>
<evidence type="ECO:0000256" key="2">
    <source>
        <dbReference type="ARBA" id="ARBA00022692"/>
    </source>
</evidence>
<sequence>MWRAYLIVLLSLSTWVAAQTAAPRVGLIKVEGAIGPATAGYVSRAVDRAGDGHFECLVIQLDTPGGLLDSTKTIVQKLLAARVPVVVYVAPEGATAASAGCFIALAADVAAMAPATSIGAAHPVEIGAAPGQEESKGENTFAKKLENYSATYIESIAAKRGRNVEWARSAVKESAALTADKALAEKVVDLVAPNLDALLAQLDGRRVGDRELHTRGAEIIPIPMTLREATFQLLWRPEVLVLLAIIAIYGLIGELSNPGTLVPGIVGSIALVLALYMGAVLPINFAGVALIVLAAVLFVADAFASTHGALTVGGGASLLLGALMLFDASNPAFRISLAFALPAAVITTLFSAFVLTAGLRAQRLPVRAGRETLIGRTAPALTRIDTSGGALFVEGERWNAVSDTPIEPGQPAVVVGLTGLTLTVKPQTKDPSCPTPP</sequence>
<proteinExistence type="predicted"/>
<evidence type="ECO:0000256" key="4">
    <source>
        <dbReference type="ARBA" id="ARBA00023136"/>
    </source>
</evidence>
<dbReference type="InterPro" id="IPR012340">
    <property type="entry name" value="NA-bd_OB-fold"/>
</dbReference>
<keyword evidence="2 5" id="KW-0812">Transmembrane</keyword>
<dbReference type="SUPFAM" id="SSF52096">
    <property type="entry name" value="ClpP/crotonase"/>
    <property type="match status" value="1"/>
</dbReference>
<comment type="caution">
    <text evidence="9">The sequence shown here is derived from an EMBL/GenBank/DDBJ whole genome shotgun (WGS) entry which is preliminary data.</text>
</comment>
<feature type="transmembrane region" description="Helical" evidence="5">
    <location>
        <begin position="259"/>
        <end position="277"/>
    </location>
</feature>
<dbReference type="Pfam" id="PF25145">
    <property type="entry name" value="NfeD1b_N"/>
    <property type="match status" value="1"/>
</dbReference>
<dbReference type="Gene3D" id="2.40.50.140">
    <property type="entry name" value="Nucleic acid-binding proteins"/>
    <property type="match status" value="1"/>
</dbReference>
<evidence type="ECO:0000256" key="1">
    <source>
        <dbReference type="ARBA" id="ARBA00004141"/>
    </source>
</evidence>
<evidence type="ECO:0000313" key="9">
    <source>
        <dbReference type="EMBL" id="OIR15047.1"/>
    </source>
</evidence>
<evidence type="ECO:0000256" key="3">
    <source>
        <dbReference type="ARBA" id="ARBA00022989"/>
    </source>
</evidence>
<dbReference type="AlphaFoldDB" id="A0A1J5T2M5"/>
<gene>
    <name evidence="9" type="ORF">GALL_41660</name>
</gene>
<feature type="domain" description="NfeD-like C-terminal" evidence="6">
    <location>
        <begin position="371"/>
        <end position="426"/>
    </location>
</feature>
<dbReference type="CDD" id="cd07020">
    <property type="entry name" value="Clp_protease_NfeD_1"/>
    <property type="match status" value="1"/>
</dbReference>
<dbReference type="PANTHER" id="PTHR33507:SF4">
    <property type="entry name" value="NODULATION COMPETITIVENESS PROTEIN NFED"/>
    <property type="match status" value="1"/>
</dbReference>
<dbReference type="InterPro" id="IPR056739">
    <property type="entry name" value="NfeD_membrane"/>
</dbReference>
<reference evidence="9" key="1">
    <citation type="submission" date="2016-10" db="EMBL/GenBank/DDBJ databases">
        <title>Sequence of Gallionella enrichment culture.</title>
        <authorList>
            <person name="Poehlein A."/>
            <person name="Muehling M."/>
            <person name="Daniel R."/>
        </authorList>
    </citation>
    <scope>NUCLEOTIDE SEQUENCE</scope>
</reference>